<feature type="transmembrane region" description="Helical" evidence="5">
    <location>
        <begin position="29"/>
        <end position="47"/>
    </location>
</feature>
<feature type="transmembrane region" description="Helical" evidence="5">
    <location>
        <begin position="366"/>
        <end position="387"/>
    </location>
</feature>
<evidence type="ECO:0000256" key="1">
    <source>
        <dbReference type="ARBA" id="ARBA00004141"/>
    </source>
</evidence>
<feature type="domain" description="Major facilitator superfamily (MFS) profile" evidence="6">
    <location>
        <begin position="1"/>
        <end position="497"/>
    </location>
</feature>
<dbReference type="GO" id="GO:0022857">
    <property type="term" value="F:transmembrane transporter activity"/>
    <property type="evidence" value="ECO:0007669"/>
    <property type="project" value="InterPro"/>
</dbReference>
<gene>
    <name evidence="7" type="ORF">NA56DRAFT_753316</name>
</gene>
<organism evidence="7 8">
    <name type="scientific">Hyaloscypha hepaticicola</name>
    <dbReference type="NCBI Taxonomy" id="2082293"/>
    <lineage>
        <taxon>Eukaryota</taxon>
        <taxon>Fungi</taxon>
        <taxon>Dikarya</taxon>
        <taxon>Ascomycota</taxon>
        <taxon>Pezizomycotina</taxon>
        <taxon>Leotiomycetes</taxon>
        <taxon>Helotiales</taxon>
        <taxon>Hyaloscyphaceae</taxon>
        <taxon>Hyaloscypha</taxon>
    </lineage>
</organism>
<name>A0A2J6PQC6_9HELO</name>
<keyword evidence="3 5" id="KW-1133">Transmembrane helix</keyword>
<feature type="transmembrane region" description="Helical" evidence="5">
    <location>
        <begin position="224"/>
        <end position="243"/>
    </location>
</feature>
<keyword evidence="2 5" id="KW-0812">Transmembrane</keyword>
<feature type="transmembrane region" description="Helical" evidence="5">
    <location>
        <begin position="148"/>
        <end position="172"/>
    </location>
</feature>
<feature type="transmembrane region" description="Helical" evidence="5">
    <location>
        <begin position="115"/>
        <end position="136"/>
    </location>
</feature>
<feature type="transmembrane region" description="Helical" evidence="5">
    <location>
        <begin position="334"/>
        <end position="354"/>
    </location>
</feature>
<evidence type="ECO:0000256" key="2">
    <source>
        <dbReference type="ARBA" id="ARBA00022692"/>
    </source>
</evidence>
<dbReference type="PANTHER" id="PTHR23501:SF43">
    <property type="entry name" value="MULTIDRUG TRANSPORTER, PUTATIVE (AFU_ORTHOLOGUE AFUA_6G03040)-RELATED"/>
    <property type="match status" value="1"/>
</dbReference>
<dbReference type="AlphaFoldDB" id="A0A2J6PQC6"/>
<dbReference type="GO" id="GO:0005886">
    <property type="term" value="C:plasma membrane"/>
    <property type="evidence" value="ECO:0007669"/>
    <property type="project" value="TreeGrafter"/>
</dbReference>
<dbReference type="Gene3D" id="1.20.1720.10">
    <property type="entry name" value="Multidrug resistance protein D"/>
    <property type="match status" value="1"/>
</dbReference>
<dbReference type="OrthoDB" id="440553at2759"/>
<proteinExistence type="predicted"/>
<keyword evidence="8" id="KW-1185">Reference proteome</keyword>
<protein>
    <submittedName>
        <fullName evidence="7">Major facilitator superfamily transporter</fullName>
    </submittedName>
</protein>
<feature type="transmembrane region" description="Helical" evidence="5">
    <location>
        <begin position="193"/>
        <end position="212"/>
    </location>
</feature>
<dbReference type="SUPFAM" id="SSF103473">
    <property type="entry name" value="MFS general substrate transporter"/>
    <property type="match status" value="1"/>
</dbReference>
<evidence type="ECO:0000313" key="7">
    <source>
        <dbReference type="EMBL" id="PMD16224.1"/>
    </source>
</evidence>
<comment type="subcellular location">
    <subcellularLocation>
        <location evidence="1">Membrane</location>
        <topology evidence="1">Multi-pass membrane protein</topology>
    </subcellularLocation>
</comment>
<feature type="transmembrane region" description="Helical" evidence="5">
    <location>
        <begin position="264"/>
        <end position="287"/>
    </location>
</feature>
<dbReference type="Proteomes" id="UP000235672">
    <property type="component" value="Unassembled WGS sequence"/>
</dbReference>
<keyword evidence="4 5" id="KW-0472">Membrane</keyword>
<feature type="transmembrane region" description="Helical" evidence="5">
    <location>
        <begin position="85"/>
        <end position="108"/>
    </location>
</feature>
<evidence type="ECO:0000259" key="6">
    <source>
        <dbReference type="PROSITE" id="PS50850"/>
    </source>
</evidence>
<evidence type="ECO:0000313" key="8">
    <source>
        <dbReference type="Proteomes" id="UP000235672"/>
    </source>
</evidence>
<evidence type="ECO:0000256" key="5">
    <source>
        <dbReference type="SAM" id="Phobius"/>
    </source>
</evidence>
<dbReference type="EMBL" id="KZ613507">
    <property type="protein sequence ID" value="PMD16224.1"/>
    <property type="molecule type" value="Genomic_DNA"/>
</dbReference>
<accession>A0A2J6PQC6</accession>
<dbReference type="InterPro" id="IPR011701">
    <property type="entry name" value="MFS"/>
</dbReference>
<feature type="transmembrane region" description="Helical" evidence="5">
    <location>
        <begin position="59"/>
        <end position="79"/>
    </location>
</feature>
<feature type="transmembrane region" description="Helical" evidence="5">
    <location>
        <begin position="307"/>
        <end position="327"/>
    </location>
</feature>
<dbReference type="InterPro" id="IPR020846">
    <property type="entry name" value="MFS_dom"/>
</dbReference>
<sequence length="509" mass="55095">MSLLLSTLETTIVSTSLVSIVDDLHGFDRSGWLVTSYLVTYTGFLIIYAKLSDILGTKLMLLCAVSLFTLFSIACGASNSMERLIVFRAFQGMGGSGIYSLSTIMGTMMVPPAKFATYVAITTSVFAISSVLGPLLGGAINDSTTWRWVFYLNGPGGAVALALIASSIPFGFPYGKSNRFFRSMIEERAWKRIDVLGAFLSLATSILLVFALEEGGVAYPWNSGAVIASFILSGLLWTGFIIWERKLSISKSVCEPMFPWRLAVNRFVLGLLVNGFLTGFPFMAAIFNIPQRLQTVNSTSAIGAGIRLLPLLLLSPIASATSGFLITTLRIPPLYILILGGSLQTIGVGLFSSLSSSDLQIPRAQYGYQVIMGLGFGFNLSTILMMVPMVVDEKDIPVTMAAVTQIRVLGGTMGLAACSAVLINHIKEKAAMFLTSEQVAAILLSSSVIKLLPQQEQIQARMVFAAGYSQQMRIMLYFSIAAIFSLLFLVERRPRRVVDIAKGELSTSR</sequence>
<dbReference type="PROSITE" id="PS50850">
    <property type="entry name" value="MFS"/>
    <property type="match status" value="1"/>
</dbReference>
<dbReference type="PANTHER" id="PTHR23501">
    <property type="entry name" value="MAJOR FACILITATOR SUPERFAMILY"/>
    <property type="match status" value="1"/>
</dbReference>
<feature type="transmembrane region" description="Helical" evidence="5">
    <location>
        <begin position="408"/>
        <end position="426"/>
    </location>
</feature>
<evidence type="ECO:0000256" key="3">
    <source>
        <dbReference type="ARBA" id="ARBA00022989"/>
    </source>
</evidence>
<evidence type="ECO:0000256" key="4">
    <source>
        <dbReference type="ARBA" id="ARBA00023136"/>
    </source>
</evidence>
<feature type="transmembrane region" description="Helical" evidence="5">
    <location>
        <begin position="474"/>
        <end position="490"/>
    </location>
</feature>
<reference evidence="7 8" key="1">
    <citation type="submission" date="2016-05" db="EMBL/GenBank/DDBJ databases">
        <title>A degradative enzymes factory behind the ericoid mycorrhizal symbiosis.</title>
        <authorList>
            <consortium name="DOE Joint Genome Institute"/>
            <person name="Martino E."/>
            <person name="Morin E."/>
            <person name="Grelet G."/>
            <person name="Kuo A."/>
            <person name="Kohler A."/>
            <person name="Daghino S."/>
            <person name="Barry K."/>
            <person name="Choi C."/>
            <person name="Cichocki N."/>
            <person name="Clum A."/>
            <person name="Copeland A."/>
            <person name="Hainaut M."/>
            <person name="Haridas S."/>
            <person name="Labutti K."/>
            <person name="Lindquist E."/>
            <person name="Lipzen A."/>
            <person name="Khouja H.-R."/>
            <person name="Murat C."/>
            <person name="Ohm R."/>
            <person name="Olson A."/>
            <person name="Spatafora J."/>
            <person name="Veneault-Fourrey C."/>
            <person name="Henrissat B."/>
            <person name="Grigoriev I."/>
            <person name="Martin F."/>
            <person name="Perotto S."/>
        </authorList>
    </citation>
    <scope>NUCLEOTIDE SEQUENCE [LARGE SCALE GENOMIC DNA]</scope>
    <source>
        <strain evidence="7 8">UAMH 7357</strain>
    </source>
</reference>
<dbReference type="InterPro" id="IPR036259">
    <property type="entry name" value="MFS_trans_sf"/>
</dbReference>
<dbReference type="Pfam" id="PF07690">
    <property type="entry name" value="MFS_1"/>
    <property type="match status" value="1"/>
</dbReference>